<sequence>MNFISRFSAIQLLIRQITVSGHTHPLTNGPGTLYCTLVPGADTYGPNGLLNAKSFDGKGVYDSGPEKAFESMTAWAKETDWKTEQLYDLLKNKTVWSKGASFEKGSCETVPTITLGPKLPLQPLSESHLGPCTFQCALPGGDLVTLASSFQCTVDFPDDFIPLSNLESLVDGMLCHFLWVGLHSGVQIQVYNYVWEITGAGGGGGGTPPTPAPGGGSSGGSGGSTPVPAPGGGSGGSTPVPAPGGGSGNTPTPAPSGGSGNTPTPAPGGGSGNTPTPAPGGGSSGGSGGAPGGGGQGKQEEGGQYGGGQGKQEEGGQYGGGSGGEFGGGSGGGSSGKTGGGQAAQGEKYGGGQTGAAGGSQETPPPTSKCTLRQ</sequence>
<evidence type="ECO:0000313" key="2">
    <source>
        <dbReference type="EMBL" id="CCA20829.1"/>
    </source>
</evidence>
<accession>F0WHV4</accession>
<dbReference type="AlphaFoldDB" id="F0WHV4"/>
<dbReference type="HOGENOM" id="CLU_740606_0_0_1"/>
<proteinExistence type="predicted"/>
<organism evidence="2">
    <name type="scientific">Albugo laibachii Nc14</name>
    <dbReference type="NCBI Taxonomy" id="890382"/>
    <lineage>
        <taxon>Eukaryota</taxon>
        <taxon>Sar</taxon>
        <taxon>Stramenopiles</taxon>
        <taxon>Oomycota</taxon>
        <taxon>Peronosporomycetes</taxon>
        <taxon>Albuginales</taxon>
        <taxon>Albuginaceae</taxon>
        <taxon>Albugo</taxon>
    </lineage>
</organism>
<feature type="compositionally biased region" description="Gly residues" evidence="1">
    <location>
        <begin position="204"/>
        <end position="223"/>
    </location>
</feature>
<gene>
    <name evidence="2" type="primary">AlNc14C104G6161</name>
    <name evidence="2" type="ORF">ALNC14_069720</name>
</gene>
<name>F0WHV4_9STRA</name>
<feature type="compositionally biased region" description="Gly residues" evidence="1">
    <location>
        <begin position="279"/>
        <end position="358"/>
    </location>
</feature>
<evidence type="ECO:0000256" key="1">
    <source>
        <dbReference type="SAM" id="MobiDB-lite"/>
    </source>
</evidence>
<feature type="region of interest" description="Disordered" evidence="1">
    <location>
        <begin position="204"/>
        <end position="374"/>
    </location>
</feature>
<reference evidence="2" key="1">
    <citation type="journal article" date="2011" name="PLoS Biol.">
        <title>Gene gain and loss during evolution of obligate parasitism in the white rust pathogen of Arabidopsis thaliana.</title>
        <authorList>
            <person name="Kemen E."/>
            <person name="Gardiner A."/>
            <person name="Schultz-Larsen T."/>
            <person name="Kemen A.C."/>
            <person name="Balmuth A.L."/>
            <person name="Robert-Seilaniantz A."/>
            <person name="Bailey K."/>
            <person name="Holub E."/>
            <person name="Studholme D.J."/>
            <person name="Maclean D."/>
            <person name="Jones J.D."/>
        </authorList>
    </citation>
    <scope>NUCLEOTIDE SEQUENCE</scope>
</reference>
<reference evidence="2" key="2">
    <citation type="submission" date="2011-02" db="EMBL/GenBank/DDBJ databases">
        <authorList>
            <person name="MacLean D."/>
        </authorList>
    </citation>
    <scope>NUCLEOTIDE SEQUENCE</scope>
</reference>
<protein>
    <submittedName>
        <fullName evidence="2">AlNc14C104G6161 protein</fullName>
    </submittedName>
</protein>
<dbReference type="EMBL" id="FR824149">
    <property type="protein sequence ID" value="CCA20829.1"/>
    <property type="molecule type" value="Genomic_DNA"/>
</dbReference>